<dbReference type="Pfam" id="PF00004">
    <property type="entry name" value="AAA"/>
    <property type="match status" value="2"/>
</dbReference>
<dbReference type="InterPro" id="IPR050221">
    <property type="entry name" value="26S_Proteasome_ATPase"/>
</dbReference>
<dbReference type="PANTHER" id="PTHR23073">
    <property type="entry name" value="26S PROTEASOME REGULATORY SUBUNIT"/>
    <property type="match status" value="1"/>
</dbReference>
<evidence type="ECO:0000256" key="3">
    <source>
        <dbReference type="ARBA" id="ARBA00022840"/>
    </source>
</evidence>
<dbReference type="Proteomes" id="UP000714380">
    <property type="component" value="Unassembled WGS sequence"/>
</dbReference>
<dbReference type="CDD" id="cd19481">
    <property type="entry name" value="RecA-like_protease"/>
    <property type="match status" value="1"/>
</dbReference>
<dbReference type="InterPro" id="IPR003593">
    <property type="entry name" value="AAA+_ATPase"/>
</dbReference>
<evidence type="ECO:0000256" key="2">
    <source>
        <dbReference type="ARBA" id="ARBA00022741"/>
    </source>
</evidence>
<feature type="domain" description="AAA+ ATPase" evidence="4">
    <location>
        <begin position="501"/>
        <end position="631"/>
    </location>
</feature>
<dbReference type="EMBL" id="JAEDAH010000105">
    <property type="protein sequence ID" value="MCA6065369.1"/>
    <property type="molecule type" value="Genomic_DNA"/>
</dbReference>
<reference evidence="5 6" key="1">
    <citation type="submission" date="2020-12" db="EMBL/GenBank/DDBJ databases">
        <title>Novel Thalassolituus-related marine hydrocarbonoclastic bacteria mediated algae-derived hydrocarbons mineralization in twilight zone of the northern South China Sea.</title>
        <authorList>
            <person name="Dong C."/>
        </authorList>
    </citation>
    <scope>NUCLEOTIDE SEQUENCE [LARGE SCALE GENOMIC DNA]</scope>
    <source>
        <strain evidence="5 6">IMCC1826</strain>
    </source>
</reference>
<accession>A0ABS7ZUG9</accession>
<dbReference type="Gene3D" id="3.40.50.300">
    <property type="entry name" value="P-loop containing nucleotide triphosphate hydrolases"/>
    <property type="match status" value="2"/>
</dbReference>
<comment type="similarity">
    <text evidence="1">Belongs to the AAA ATPase family.</text>
</comment>
<evidence type="ECO:0000313" key="5">
    <source>
        <dbReference type="EMBL" id="MCA6065369.1"/>
    </source>
</evidence>
<evidence type="ECO:0000313" key="6">
    <source>
        <dbReference type="Proteomes" id="UP000714380"/>
    </source>
</evidence>
<dbReference type="InterPro" id="IPR003959">
    <property type="entry name" value="ATPase_AAA_core"/>
</dbReference>
<sequence>MQWHNWLTSPSHPTKQNSAVDSALPTILVSRVLAARLILAAADAMALMSYTLPANWQAELGLRDDSEQTEILQALRKWLAEPALQDALQHCPELWVSRTIATRLELNSTQEVMVLLGWLVQSDHAFFEILDNIRVRNLTDGIAFIGRCVNRPRAEYAFVVDETNELWSFLLLERNAKAQTLAGCVLPDQLLRRLYRRCQMDGVSTDVIHQEIDREIARSIGSFRALNMPRQQFAYVPDLNGLQTYLQQCLERKLPGRNILIFGPSGSGKTSLVSSLASWLNIRALFINATNADGDSVDEEVRLGRLELAQRLFRKQQRTILVMDDASMAIWHASKQTPECWNTRYFNDDNIPCIWISDSMTLGNAEFIQRMNYVVLLEDEHQDAILAAHKVRLNALPVTLPYRQWLARFKWLSPLLIKRLEEFSLTLSPDKPRHNEHKISQYLYQSISLNGIALAPDDYLPGYLNPEKAVTGAYHMPEYEVRWLNASLDITKVLSNLEQSPSSSLCLYGQSGTGKSAFADKVAQVTGKEIIRLTGSDLLSRFVGATEEKIAANFSAAQRKGAILVLDEVDSLLISRDISDRKSWEISQVNEMLMAIERFRGILIVTSNRFEHMDSAMSRRFDIKIHFDWMSSKQLRSLMEAILIMNKKSREIQRLSGIPDSMLSSIRTSPGKVKGALRGMALMSTPLTARSLLAAVTEASRLDIQPVRRPIGFVPAMDVINN</sequence>
<keyword evidence="2" id="KW-0547">Nucleotide-binding</keyword>
<dbReference type="CDD" id="cd00009">
    <property type="entry name" value="AAA"/>
    <property type="match status" value="1"/>
</dbReference>
<comment type="caution">
    <text evidence="5">The sequence shown here is derived from an EMBL/GenBank/DDBJ whole genome shotgun (WGS) entry which is preliminary data.</text>
</comment>
<evidence type="ECO:0000259" key="4">
    <source>
        <dbReference type="SMART" id="SM00382"/>
    </source>
</evidence>
<gene>
    <name evidence="5" type="ORF">I9W95_17365</name>
</gene>
<protein>
    <submittedName>
        <fullName evidence="5">AAA family ATPase</fullName>
    </submittedName>
</protein>
<dbReference type="SMART" id="SM00382">
    <property type="entry name" value="AAA"/>
    <property type="match status" value="2"/>
</dbReference>
<evidence type="ECO:0000256" key="1">
    <source>
        <dbReference type="ARBA" id="ARBA00006914"/>
    </source>
</evidence>
<dbReference type="SUPFAM" id="SSF52540">
    <property type="entry name" value="P-loop containing nucleoside triphosphate hydrolases"/>
    <property type="match status" value="2"/>
</dbReference>
<feature type="domain" description="AAA+ ATPase" evidence="4">
    <location>
        <begin position="255"/>
        <end position="381"/>
    </location>
</feature>
<name>A0ABS7ZUG9_9GAMM</name>
<keyword evidence="3" id="KW-0067">ATP-binding</keyword>
<organism evidence="5 6">
    <name type="scientific">Thalassolituus marinus</name>
    <dbReference type="NCBI Taxonomy" id="671053"/>
    <lineage>
        <taxon>Bacteria</taxon>
        <taxon>Pseudomonadati</taxon>
        <taxon>Pseudomonadota</taxon>
        <taxon>Gammaproteobacteria</taxon>
        <taxon>Oceanospirillales</taxon>
        <taxon>Oceanospirillaceae</taxon>
        <taxon>Thalassolituus</taxon>
    </lineage>
</organism>
<dbReference type="RefSeq" id="WP_225677241.1">
    <property type="nucleotide sequence ID" value="NZ_JAEDAH010000105.1"/>
</dbReference>
<keyword evidence="6" id="KW-1185">Reference proteome</keyword>
<proteinExistence type="inferred from homology"/>
<dbReference type="InterPro" id="IPR027417">
    <property type="entry name" value="P-loop_NTPase"/>
</dbReference>